<evidence type="ECO:0000313" key="3">
    <source>
        <dbReference type="Proteomes" id="UP000214355"/>
    </source>
</evidence>
<dbReference type="OrthoDB" id="3268058at2"/>
<evidence type="ECO:0000313" key="2">
    <source>
        <dbReference type="EMBL" id="SDU79624.1"/>
    </source>
</evidence>
<accession>A0A1H2LFL7</accession>
<dbReference type="InterPro" id="IPR021385">
    <property type="entry name" value="DUF3017"/>
</dbReference>
<keyword evidence="1" id="KW-0812">Transmembrane</keyword>
<sequence>MTEHRVPSVFFFVLLALWIVAVIILSYVWGVQPAMYTFAGSLAVLAFARLVLPAGMIPQVRSRWFDVVTLLTLALVLAYLANWGDTPAVV</sequence>
<reference evidence="3" key="1">
    <citation type="submission" date="2016-10" db="EMBL/GenBank/DDBJ databases">
        <authorList>
            <person name="Varghese N."/>
            <person name="Submissions S."/>
        </authorList>
    </citation>
    <scope>NUCLEOTIDE SEQUENCE [LARGE SCALE GENOMIC DNA]</scope>
    <source>
        <strain evidence="3">DSM 10002</strain>
    </source>
</reference>
<dbReference type="AlphaFoldDB" id="A0A1H2LFL7"/>
<dbReference type="Pfam" id="PF11222">
    <property type="entry name" value="DUF3017"/>
    <property type="match status" value="1"/>
</dbReference>
<feature type="transmembrane region" description="Helical" evidence="1">
    <location>
        <begin position="9"/>
        <end position="29"/>
    </location>
</feature>
<keyword evidence="1" id="KW-1133">Transmembrane helix</keyword>
<protein>
    <recommendedName>
        <fullName evidence="4">DUF3017 domain-containing protein</fullName>
    </recommendedName>
</protein>
<dbReference type="GeneID" id="65344686"/>
<dbReference type="STRING" id="131112.SAMN04489737_0948"/>
<evidence type="ECO:0008006" key="4">
    <source>
        <dbReference type="Google" id="ProtNLM"/>
    </source>
</evidence>
<proteinExistence type="predicted"/>
<keyword evidence="1" id="KW-0472">Membrane</keyword>
<feature type="transmembrane region" description="Helical" evidence="1">
    <location>
        <begin position="35"/>
        <end position="52"/>
    </location>
</feature>
<keyword evidence="3" id="KW-1185">Reference proteome</keyword>
<dbReference type="RefSeq" id="WP_157672904.1">
    <property type="nucleotide sequence ID" value="NZ_JABAPH010000004.1"/>
</dbReference>
<evidence type="ECO:0000256" key="1">
    <source>
        <dbReference type="SAM" id="Phobius"/>
    </source>
</evidence>
<organism evidence="2 3">
    <name type="scientific">Arcanobacterium phocae</name>
    <dbReference type="NCBI Taxonomy" id="131112"/>
    <lineage>
        <taxon>Bacteria</taxon>
        <taxon>Bacillati</taxon>
        <taxon>Actinomycetota</taxon>
        <taxon>Actinomycetes</taxon>
        <taxon>Actinomycetales</taxon>
        <taxon>Actinomycetaceae</taxon>
        <taxon>Arcanobacterium</taxon>
    </lineage>
</organism>
<feature type="transmembrane region" description="Helical" evidence="1">
    <location>
        <begin position="64"/>
        <end position="81"/>
    </location>
</feature>
<gene>
    <name evidence="2" type="ORF">SAMN04489737_0948</name>
</gene>
<dbReference type="Proteomes" id="UP000214355">
    <property type="component" value="Chromosome I"/>
</dbReference>
<dbReference type="EMBL" id="LT629804">
    <property type="protein sequence ID" value="SDU79624.1"/>
    <property type="molecule type" value="Genomic_DNA"/>
</dbReference>
<name>A0A1H2LFL7_9ACTO</name>